<feature type="compositionally biased region" description="Acidic residues" evidence="1">
    <location>
        <begin position="127"/>
        <end position="136"/>
    </location>
</feature>
<feature type="compositionally biased region" description="Basic and acidic residues" evidence="1">
    <location>
        <begin position="117"/>
        <end position="126"/>
    </location>
</feature>
<evidence type="ECO:0000313" key="3">
    <source>
        <dbReference type="Proteomes" id="UP001447188"/>
    </source>
</evidence>
<proteinExistence type="predicted"/>
<dbReference type="EMBL" id="JBBBZM010000108">
    <property type="protein sequence ID" value="KAL0633954.1"/>
    <property type="molecule type" value="Genomic_DNA"/>
</dbReference>
<dbReference type="SUPFAM" id="SSF53067">
    <property type="entry name" value="Actin-like ATPase domain"/>
    <property type="match status" value="1"/>
</dbReference>
<gene>
    <name evidence="2" type="primary">ARP8_2</name>
    <name evidence="2" type="ORF">Q9L58_007137</name>
</gene>
<dbReference type="InterPro" id="IPR043129">
    <property type="entry name" value="ATPase_NBD"/>
</dbReference>
<name>A0ABR3GDB8_9PEZI</name>
<dbReference type="Proteomes" id="UP001447188">
    <property type="component" value="Unassembled WGS sequence"/>
</dbReference>
<protein>
    <submittedName>
        <fullName evidence="2">Actin-like protein arp8</fullName>
    </submittedName>
</protein>
<organism evidence="2 3">
    <name type="scientific">Discina gigas</name>
    <dbReference type="NCBI Taxonomy" id="1032678"/>
    <lineage>
        <taxon>Eukaryota</taxon>
        <taxon>Fungi</taxon>
        <taxon>Dikarya</taxon>
        <taxon>Ascomycota</taxon>
        <taxon>Pezizomycotina</taxon>
        <taxon>Pezizomycetes</taxon>
        <taxon>Pezizales</taxon>
        <taxon>Discinaceae</taxon>
        <taxon>Discina</taxon>
    </lineage>
</organism>
<comment type="caution">
    <text evidence="2">The sequence shown here is derived from an EMBL/GenBank/DDBJ whole genome shotgun (WGS) entry which is preliminary data.</text>
</comment>
<reference evidence="2 3" key="1">
    <citation type="submission" date="2024-02" db="EMBL/GenBank/DDBJ databases">
        <title>Discinaceae phylogenomics.</title>
        <authorList>
            <person name="Dirks A.C."/>
            <person name="James T.Y."/>
        </authorList>
    </citation>
    <scope>NUCLEOTIDE SEQUENCE [LARGE SCALE GENOMIC DNA]</scope>
    <source>
        <strain evidence="2 3">ACD0624</strain>
    </source>
</reference>
<keyword evidence="3" id="KW-1185">Reference proteome</keyword>
<dbReference type="Gene3D" id="3.30.420.40">
    <property type="match status" value="1"/>
</dbReference>
<evidence type="ECO:0000313" key="2">
    <source>
        <dbReference type="EMBL" id="KAL0633954.1"/>
    </source>
</evidence>
<accession>A0ABR3GDB8</accession>
<feature type="region of interest" description="Disordered" evidence="1">
    <location>
        <begin position="106"/>
        <end position="138"/>
    </location>
</feature>
<evidence type="ECO:0000256" key="1">
    <source>
        <dbReference type="SAM" id="MobiDB-lite"/>
    </source>
</evidence>
<sequence>MVAHKGGETPCDRLVDIEARLEDSVGHVYVILHGSAFDGFLTPRRSFYIDSQAAVDDVAATVAADEQEEATLGSKVIVIHPGSQNLRIGLANDALPKSLPNVIARTSPKAEFEEEERSPKRMKVMDDDGEEVEEPEALFGEEISVTADFYINRAAGNLV</sequence>